<dbReference type="SUPFAM" id="SSF50156">
    <property type="entry name" value="PDZ domain-like"/>
    <property type="match status" value="1"/>
</dbReference>
<dbReference type="PROSITE" id="PS50106">
    <property type="entry name" value="PDZ"/>
    <property type="match status" value="1"/>
</dbReference>
<proteinExistence type="predicted"/>
<protein>
    <recommendedName>
        <fullName evidence="1">PDZ domain-containing protein</fullName>
    </recommendedName>
</protein>
<evidence type="ECO:0000313" key="2">
    <source>
        <dbReference type="EMBL" id="CAD7255172.1"/>
    </source>
</evidence>
<sequence length="65" mass="6912">MGGKLEGIGARLQTDGDFTKVSSVVVGGPAWKTKKLQDDDVILKVAQKGQDPVDITGMRVDDVVQ</sequence>
<dbReference type="AlphaFoldDB" id="A0A7R9AIX9"/>
<reference evidence="2" key="1">
    <citation type="submission" date="2020-11" db="EMBL/GenBank/DDBJ databases">
        <authorList>
            <person name="Tran Van P."/>
        </authorList>
    </citation>
    <scope>NUCLEOTIDE SEQUENCE</scope>
</reference>
<organism evidence="2">
    <name type="scientific">Darwinula stevensoni</name>
    <dbReference type="NCBI Taxonomy" id="69355"/>
    <lineage>
        <taxon>Eukaryota</taxon>
        <taxon>Metazoa</taxon>
        <taxon>Ecdysozoa</taxon>
        <taxon>Arthropoda</taxon>
        <taxon>Crustacea</taxon>
        <taxon>Oligostraca</taxon>
        <taxon>Ostracoda</taxon>
        <taxon>Podocopa</taxon>
        <taxon>Podocopida</taxon>
        <taxon>Darwinulocopina</taxon>
        <taxon>Darwinuloidea</taxon>
        <taxon>Darwinulidae</taxon>
        <taxon>Darwinula</taxon>
    </lineage>
</organism>
<gene>
    <name evidence="2" type="ORF">DSTB1V02_LOCUS14917</name>
</gene>
<dbReference type="InterPro" id="IPR036034">
    <property type="entry name" value="PDZ_sf"/>
</dbReference>
<feature type="domain" description="PDZ" evidence="1">
    <location>
        <begin position="1"/>
        <end position="65"/>
    </location>
</feature>
<dbReference type="EMBL" id="LR918332">
    <property type="protein sequence ID" value="CAD7255172.1"/>
    <property type="molecule type" value="Genomic_DNA"/>
</dbReference>
<dbReference type="Proteomes" id="UP000677054">
    <property type="component" value="Unassembled WGS sequence"/>
</dbReference>
<dbReference type="InterPro" id="IPR001478">
    <property type="entry name" value="PDZ"/>
</dbReference>
<accession>A0A7R9AIX9</accession>
<name>A0A7R9AIX9_9CRUS</name>
<feature type="non-terminal residue" evidence="2">
    <location>
        <position position="65"/>
    </location>
</feature>
<dbReference type="Gene3D" id="2.30.42.10">
    <property type="match status" value="1"/>
</dbReference>
<evidence type="ECO:0000313" key="3">
    <source>
        <dbReference type="Proteomes" id="UP000677054"/>
    </source>
</evidence>
<dbReference type="OrthoDB" id="44841at2759"/>
<dbReference type="Pfam" id="PF00595">
    <property type="entry name" value="PDZ"/>
    <property type="match status" value="1"/>
</dbReference>
<keyword evidence="3" id="KW-1185">Reference proteome</keyword>
<evidence type="ECO:0000259" key="1">
    <source>
        <dbReference type="PROSITE" id="PS50106"/>
    </source>
</evidence>
<dbReference type="EMBL" id="CAJPEV010018814">
    <property type="protein sequence ID" value="CAG0907736.1"/>
    <property type="molecule type" value="Genomic_DNA"/>
</dbReference>